<keyword evidence="3" id="KW-1185">Reference proteome</keyword>
<evidence type="ECO:0000256" key="1">
    <source>
        <dbReference type="SAM" id="Phobius"/>
    </source>
</evidence>
<organism evidence="2 3">
    <name type="scientific">Kosakonia oryzae</name>
    <dbReference type="NCBI Taxonomy" id="497725"/>
    <lineage>
        <taxon>Bacteria</taxon>
        <taxon>Pseudomonadati</taxon>
        <taxon>Pseudomonadota</taxon>
        <taxon>Gammaproteobacteria</taxon>
        <taxon>Enterobacterales</taxon>
        <taxon>Enterobacteriaceae</taxon>
        <taxon>Kosakonia</taxon>
    </lineage>
</organism>
<evidence type="ECO:0000313" key="2">
    <source>
        <dbReference type="EMBL" id="ANI81554.1"/>
    </source>
</evidence>
<reference evidence="2 3" key="1">
    <citation type="submission" date="2021-03" db="EMBL/GenBank/DDBJ databases">
        <authorList>
            <person name="Li Y."/>
            <person name="Li S."/>
            <person name="Chen M."/>
            <person name="Peng G."/>
            <person name="Tan Z."/>
            <person name="An Q."/>
        </authorList>
    </citation>
    <scope>NUCLEOTIDE SEQUENCE [LARGE SCALE GENOMIC DNA]</scope>
    <source>
        <strain evidence="2 3">Ola 51</strain>
    </source>
</reference>
<proteinExistence type="predicted"/>
<keyword evidence="1" id="KW-0812">Transmembrane</keyword>
<sequence length="65" mass="7133">MLATLALLRPTALSIEGFIAAPVALFIYWAPGNFLFRRASAPLYERLLTGFIAVYGLVVLTKGYI</sequence>
<name>A0ABM6BUZ3_9ENTR</name>
<dbReference type="RefSeq" id="WP_064564075.1">
    <property type="nucleotide sequence ID" value="NZ_CP014007.2"/>
</dbReference>
<protein>
    <submittedName>
        <fullName evidence="2">Uncharacterized protein</fullName>
    </submittedName>
</protein>
<gene>
    <name evidence="2" type="ORF">AWR26_05085</name>
</gene>
<dbReference type="Proteomes" id="UP000078227">
    <property type="component" value="Chromosome"/>
</dbReference>
<evidence type="ECO:0000313" key="3">
    <source>
        <dbReference type="Proteomes" id="UP000078227"/>
    </source>
</evidence>
<keyword evidence="1" id="KW-0472">Membrane</keyword>
<accession>A0ABM6BUZ3</accession>
<feature type="transmembrane region" description="Helical" evidence="1">
    <location>
        <begin position="43"/>
        <end position="61"/>
    </location>
</feature>
<feature type="transmembrane region" description="Helical" evidence="1">
    <location>
        <begin position="12"/>
        <end position="31"/>
    </location>
</feature>
<keyword evidence="1" id="KW-1133">Transmembrane helix</keyword>
<dbReference type="EMBL" id="CP014007">
    <property type="protein sequence ID" value="ANI81554.1"/>
    <property type="molecule type" value="Genomic_DNA"/>
</dbReference>